<dbReference type="GO" id="GO:0001671">
    <property type="term" value="F:ATPase activator activity"/>
    <property type="evidence" value="ECO:0007669"/>
    <property type="project" value="InterPro"/>
</dbReference>
<feature type="compositionally biased region" description="Acidic residues" evidence="10">
    <location>
        <begin position="116"/>
        <end position="132"/>
    </location>
</feature>
<keyword evidence="3" id="KW-0597">Phosphoprotein</keyword>
<keyword evidence="5 11" id="KW-1133">Transmembrane helix</keyword>
<evidence type="ECO:0000256" key="10">
    <source>
        <dbReference type="SAM" id="MobiDB-lite"/>
    </source>
</evidence>
<dbReference type="InterPro" id="IPR038599">
    <property type="entry name" value="LAP1C-like_C_sf"/>
</dbReference>
<evidence type="ECO:0000256" key="6">
    <source>
        <dbReference type="ARBA" id="ARBA00023136"/>
    </source>
</evidence>
<feature type="compositionally biased region" description="Basic and acidic residues" evidence="10">
    <location>
        <begin position="133"/>
        <end position="142"/>
    </location>
</feature>
<keyword evidence="7" id="KW-0325">Glycoprotein</keyword>
<evidence type="ECO:0000313" key="13">
    <source>
        <dbReference type="EMBL" id="KAJ1171933.1"/>
    </source>
</evidence>
<comment type="caution">
    <text evidence="13">The sequence shown here is derived from an EMBL/GenBank/DDBJ whole genome shotgun (WGS) entry which is preliminary data.</text>
</comment>
<feature type="compositionally biased region" description="Basic and acidic residues" evidence="10">
    <location>
        <begin position="88"/>
        <end position="115"/>
    </location>
</feature>
<keyword evidence="8" id="KW-0539">Nucleus</keyword>
<keyword evidence="14" id="KW-1185">Reference proteome</keyword>
<evidence type="ECO:0000256" key="2">
    <source>
        <dbReference type="ARBA" id="ARBA00007860"/>
    </source>
</evidence>
<dbReference type="EMBL" id="JANPWB010000007">
    <property type="protein sequence ID" value="KAJ1171933.1"/>
    <property type="molecule type" value="Genomic_DNA"/>
</dbReference>
<comment type="subcellular location">
    <subcellularLocation>
        <location evidence="9">Endomembrane system</location>
        <topology evidence="9">Single-pass membrane protein</topology>
    </subcellularLocation>
    <subcellularLocation>
        <location evidence="1">Nucleus envelope</location>
    </subcellularLocation>
</comment>
<comment type="similarity">
    <text evidence="2">Belongs to the TOR1AIP family.</text>
</comment>
<evidence type="ECO:0000256" key="11">
    <source>
        <dbReference type="SAM" id="Phobius"/>
    </source>
</evidence>
<evidence type="ECO:0000256" key="3">
    <source>
        <dbReference type="ARBA" id="ARBA00022553"/>
    </source>
</evidence>
<feature type="region of interest" description="Disordered" evidence="10">
    <location>
        <begin position="1"/>
        <end position="164"/>
    </location>
</feature>
<keyword evidence="4 11" id="KW-0812">Transmembrane</keyword>
<dbReference type="PANTHER" id="PTHR18843:SF7">
    <property type="entry name" value="LAMINA-ASSOCIATED POLYPEPTIDE 1B ISOFORM 1-RELATED"/>
    <property type="match status" value="1"/>
</dbReference>
<proteinExistence type="inferred from homology"/>
<dbReference type="AlphaFoldDB" id="A0AAV7T638"/>
<dbReference type="GO" id="GO:0005635">
    <property type="term" value="C:nuclear envelope"/>
    <property type="evidence" value="ECO:0007669"/>
    <property type="project" value="UniProtKB-SubCell"/>
</dbReference>
<name>A0AAV7T638_PLEWA</name>
<accession>A0AAV7T638</accession>
<evidence type="ECO:0000256" key="4">
    <source>
        <dbReference type="ARBA" id="ARBA00022692"/>
    </source>
</evidence>
<feature type="compositionally biased region" description="Basic and acidic residues" evidence="10">
    <location>
        <begin position="9"/>
        <end position="18"/>
    </location>
</feature>
<gene>
    <name evidence="13" type="ORF">NDU88_003790</name>
</gene>
<dbReference type="InterPro" id="IPR046753">
    <property type="entry name" value="TOIP1/2_C"/>
</dbReference>
<feature type="transmembrane region" description="Helical" evidence="11">
    <location>
        <begin position="254"/>
        <end position="272"/>
    </location>
</feature>
<organism evidence="13 14">
    <name type="scientific">Pleurodeles waltl</name>
    <name type="common">Iberian ribbed newt</name>
    <dbReference type="NCBI Taxonomy" id="8319"/>
    <lineage>
        <taxon>Eukaryota</taxon>
        <taxon>Metazoa</taxon>
        <taxon>Chordata</taxon>
        <taxon>Craniata</taxon>
        <taxon>Vertebrata</taxon>
        <taxon>Euteleostomi</taxon>
        <taxon>Amphibia</taxon>
        <taxon>Batrachia</taxon>
        <taxon>Caudata</taxon>
        <taxon>Salamandroidea</taxon>
        <taxon>Salamandridae</taxon>
        <taxon>Pleurodelinae</taxon>
        <taxon>Pleurodeles</taxon>
    </lineage>
</organism>
<dbReference type="PANTHER" id="PTHR18843">
    <property type="entry name" value="TORSIN-1A-INTERACTING PROTEIN"/>
    <property type="match status" value="1"/>
</dbReference>
<evidence type="ECO:0000256" key="9">
    <source>
        <dbReference type="ARBA" id="ARBA00037847"/>
    </source>
</evidence>
<feature type="region of interest" description="Disordered" evidence="10">
    <location>
        <begin position="201"/>
        <end position="225"/>
    </location>
</feature>
<sequence>MSARGRRARKEEQPHSDGHISPPLTRSKARDAGIQLFDAGDTKSENIDFLLRPPIKSYGEDVLDTSGHQGARTPETKHQWKSLTTEVMESRTPENLDLKQREPFSQEASRSYRSEDDVETETEEEDVADSEEGDIKTAHNYEDESSADDEAVAQKNENQVDGVEVTRRSFYEQSHDLRLPTRRGNVRGIAREGNKLWHAPIRSQKLHNASSPVRPSLYSDDESDSVPLKSKITKSMEAANKDFQGQQCVGWSKLMMILPLLLLLLTALWWRVVEFQEQNKSVKDNTALQNFQIHMEKLKTLYPNQEDKFWSRSKKILIKHLNSTHNSEPAILLLTAAKKGEVALRCLGERIARSYASSLNTTVISIDGTSKVMMNSDQAKLEIDEELSSNFLAGSRAAVIHRFEQLPPGSVLIFYKYCDHENAAFKDVALVLTVLLEDDVLAPGMQLRDVEEKVRDFIWAKFTDKSKDSSYKDMDGDKLGGLWSRIAHVVLPVQPEDALKGDSC</sequence>
<evidence type="ECO:0000256" key="1">
    <source>
        <dbReference type="ARBA" id="ARBA00004259"/>
    </source>
</evidence>
<evidence type="ECO:0000256" key="7">
    <source>
        <dbReference type="ARBA" id="ARBA00023180"/>
    </source>
</evidence>
<dbReference type="Proteomes" id="UP001066276">
    <property type="component" value="Chromosome 4_1"/>
</dbReference>
<feature type="domain" description="Torsin-1A-interacting protein 1/2 AAA+ activator" evidence="12">
    <location>
        <begin position="276"/>
        <end position="504"/>
    </location>
</feature>
<evidence type="ECO:0000259" key="12">
    <source>
        <dbReference type="Pfam" id="PF05609"/>
    </source>
</evidence>
<dbReference type="Gene3D" id="3.40.50.12190">
    <property type="match status" value="1"/>
</dbReference>
<reference evidence="13" key="1">
    <citation type="journal article" date="2022" name="bioRxiv">
        <title>Sequencing and chromosome-scale assembly of the giantPleurodeles waltlgenome.</title>
        <authorList>
            <person name="Brown T."/>
            <person name="Elewa A."/>
            <person name="Iarovenko S."/>
            <person name="Subramanian E."/>
            <person name="Araus A.J."/>
            <person name="Petzold A."/>
            <person name="Susuki M."/>
            <person name="Suzuki K.-i.T."/>
            <person name="Hayashi T."/>
            <person name="Toyoda A."/>
            <person name="Oliveira C."/>
            <person name="Osipova E."/>
            <person name="Leigh N.D."/>
            <person name="Simon A."/>
            <person name="Yun M.H."/>
        </authorList>
    </citation>
    <scope>NUCLEOTIDE SEQUENCE</scope>
    <source>
        <strain evidence="13">20211129_DDA</strain>
        <tissue evidence="13">Liver</tissue>
    </source>
</reference>
<keyword evidence="6 11" id="KW-0472">Membrane</keyword>
<dbReference type="GO" id="GO:0061024">
    <property type="term" value="P:membrane organization"/>
    <property type="evidence" value="ECO:0007669"/>
    <property type="project" value="TreeGrafter"/>
</dbReference>
<evidence type="ECO:0000256" key="5">
    <source>
        <dbReference type="ARBA" id="ARBA00022989"/>
    </source>
</evidence>
<evidence type="ECO:0000256" key="8">
    <source>
        <dbReference type="ARBA" id="ARBA00023242"/>
    </source>
</evidence>
<evidence type="ECO:0000313" key="14">
    <source>
        <dbReference type="Proteomes" id="UP001066276"/>
    </source>
</evidence>
<dbReference type="InterPro" id="IPR008662">
    <property type="entry name" value="TOIP1/2"/>
</dbReference>
<dbReference type="Pfam" id="PF05609">
    <property type="entry name" value="LAP1_C"/>
    <property type="match status" value="1"/>
</dbReference>
<dbReference type="GO" id="GO:0016020">
    <property type="term" value="C:membrane"/>
    <property type="evidence" value="ECO:0007669"/>
    <property type="project" value="TreeGrafter"/>
</dbReference>
<protein>
    <recommendedName>
        <fullName evidence="12">Torsin-1A-interacting protein 1/2 AAA+ activator domain-containing protein</fullName>
    </recommendedName>
</protein>